<dbReference type="InterPro" id="IPR011051">
    <property type="entry name" value="RmlC_Cupin_sf"/>
</dbReference>
<reference evidence="3 4" key="1">
    <citation type="journal article" date="2016" name="Antonie Van Leeuwenhoek">
        <title>Dongia soli sp. nov., isolated from soil from Dokdo, Korea.</title>
        <authorList>
            <person name="Kim D.U."/>
            <person name="Lee H."/>
            <person name="Kim H."/>
            <person name="Kim S.G."/>
            <person name="Ka J.O."/>
        </authorList>
    </citation>
    <scope>NUCLEOTIDE SEQUENCE [LARGE SCALE GENOMIC DNA]</scope>
    <source>
        <strain evidence="3 4">D78</strain>
    </source>
</reference>
<name>A0ABU5EBW1_9PROT</name>
<gene>
    <name evidence="3" type="ORF">SMD27_12390</name>
</gene>
<dbReference type="Gene3D" id="2.60.120.10">
    <property type="entry name" value="Jelly Rolls"/>
    <property type="match status" value="1"/>
</dbReference>
<evidence type="ECO:0000256" key="1">
    <source>
        <dbReference type="SAM" id="SignalP"/>
    </source>
</evidence>
<accession>A0ABU5EBW1</accession>
<dbReference type="Proteomes" id="UP001279642">
    <property type="component" value="Unassembled WGS sequence"/>
</dbReference>
<sequence length="140" mass="14927">MMSPKLLAIAACLALAAPAYAHGPAETVKPNFAHAIPNIPGKSLIAVEVTYPPGGASLPHHHAKSAFIYAYVLSGAIESQVAGEPARIYHTGETWYEAPGAYHVESRNASKTEPAKLLAVFVVDTSDKKLTTFDREKTND</sequence>
<proteinExistence type="predicted"/>
<evidence type="ECO:0000259" key="2">
    <source>
        <dbReference type="Pfam" id="PF07883"/>
    </source>
</evidence>
<dbReference type="CDD" id="cd02234">
    <property type="entry name" value="cupin_BLR7677-like"/>
    <property type="match status" value="1"/>
</dbReference>
<dbReference type="PANTHER" id="PTHR38599">
    <property type="entry name" value="CUPIN DOMAIN PROTEIN (AFU_ORTHOLOGUE AFUA_3G13620)"/>
    <property type="match status" value="1"/>
</dbReference>
<dbReference type="EMBL" id="JAXCLW010000003">
    <property type="protein sequence ID" value="MDY0883646.1"/>
    <property type="molecule type" value="Genomic_DNA"/>
</dbReference>
<keyword evidence="1" id="KW-0732">Signal</keyword>
<dbReference type="RefSeq" id="WP_320508720.1">
    <property type="nucleotide sequence ID" value="NZ_JAXCLW010000003.1"/>
</dbReference>
<protein>
    <submittedName>
        <fullName evidence="3">Cupin domain-containing protein</fullName>
    </submittedName>
</protein>
<comment type="caution">
    <text evidence="3">The sequence shown here is derived from an EMBL/GenBank/DDBJ whole genome shotgun (WGS) entry which is preliminary data.</text>
</comment>
<feature type="signal peptide" evidence="1">
    <location>
        <begin position="1"/>
        <end position="21"/>
    </location>
</feature>
<dbReference type="Pfam" id="PF07883">
    <property type="entry name" value="Cupin_2"/>
    <property type="match status" value="1"/>
</dbReference>
<evidence type="ECO:0000313" key="3">
    <source>
        <dbReference type="EMBL" id="MDY0883646.1"/>
    </source>
</evidence>
<keyword evidence="4" id="KW-1185">Reference proteome</keyword>
<feature type="domain" description="Cupin type-2" evidence="2">
    <location>
        <begin position="48"/>
        <end position="121"/>
    </location>
</feature>
<organism evidence="3 4">
    <name type="scientific">Dongia soli</name>
    <dbReference type="NCBI Taxonomy" id="600628"/>
    <lineage>
        <taxon>Bacteria</taxon>
        <taxon>Pseudomonadati</taxon>
        <taxon>Pseudomonadota</taxon>
        <taxon>Alphaproteobacteria</taxon>
        <taxon>Rhodospirillales</taxon>
        <taxon>Dongiaceae</taxon>
        <taxon>Dongia</taxon>
    </lineage>
</organism>
<feature type="chain" id="PRO_5045568357" evidence="1">
    <location>
        <begin position="22"/>
        <end position="140"/>
    </location>
</feature>
<dbReference type="PANTHER" id="PTHR38599:SF1">
    <property type="entry name" value="CUPIN DOMAIN PROTEIN (AFU_ORTHOLOGUE AFUA_3G13620)"/>
    <property type="match status" value="1"/>
</dbReference>
<dbReference type="InterPro" id="IPR013096">
    <property type="entry name" value="Cupin_2"/>
</dbReference>
<dbReference type="SUPFAM" id="SSF51182">
    <property type="entry name" value="RmlC-like cupins"/>
    <property type="match status" value="1"/>
</dbReference>
<dbReference type="InterPro" id="IPR014710">
    <property type="entry name" value="RmlC-like_jellyroll"/>
</dbReference>
<evidence type="ECO:0000313" key="4">
    <source>
        <dbReference type="Proteomes" id="UP001279642"/>
    </source>
</evidence>